<protein>
    <submittedName>
        <fullName evidence="1">Uncharacterized protein</fullName>
    </submittedName>
</protein>
<evidence type="ECO:0000313" key="2">
    <source>
        <dbReference type="Proteomes" id="UP000269396"/>
    </source>
</evidence>
<evidence type="ECO:0000313" key="1">
    <source>
        <dbReference type="EMBL" id="VDP59270.1"/>
    </source>
</evidence>
<accession>A0A183PBR1</accession>
<dbReference type="EMBL" id="UZAL01031812">
    <property type="protein sequence ID" value="VDP59270.1"/>
    <property type="molecule type" value="Genomic_DNA"/>
</dbReference>
<organism evidence="1 2">
    <name type="scientific">Schistosoma mattheei</name>
    <dbReference type="NCBI Taxonomy" id="31246"/>
    <lineage>
        <taxon>Eukaryota</taxon>
        <taxon>Metazoa</taxon>
        <taxon>Spiralia</taxon>
        <taxon>Lophotrochozoa</taxon>
        <taxon>Platyhelminthes</taxon>
        <taxon>Trematoda</taxon>
        <taxon>Digenea</taxon>
        <taxon>Strigeidida</taxon>
        <taxon>Schistosomatoidea</taxon>
        <taxon>Schistosomatidae</taxon>
        <taxon>Schistosoma</taxon>
    </lineage>
</organism>
<dbReference type="Proteomes" id="UP000269396">
    <property type="component" value="Unassembled WGS sequence"/>
</dbReference>
<reference evidence="1 2" key="1">
    <citation type="submission" date="2018-11" db="EMBL/GenBank/DDBJ databases">
        <authorList>
            <consortium name="Pathogen Informatics"/>
        </authorList>
    </citation>
    <scope>NUCLEOTIDE SEQUENCE [LARGE SCALE GENOMIC DNA]</scope>
    <source>
        <strain>Denwood</strain>
        <strain evidence="2">Zambia</strain>
    </source>
</reference>
<proteinExistence type="predicted"/>
<sequence length="84" mass="9172">MAISNLKRGRAAGSDELSPGIFKDSGPVFAVRLTDTLAQIWGLNAILSDWSRSLVIPVYKKEQNFSCENHRGISLANILSKILA</sequence>
<dbReference type="STRING" id="31246.A0A183PBR1"/>
<keyword evidence="2" id="KW-1185">Reference proteome</keyword>
<name>A0A183PBR1_9TREM</name>
<gene>
    <name evidence="1" type="ORF">SMTD_LOCUS11797</name>
</gene>
<dbReference type="AlphaFoldDB" id="A0A183PBR1"/>